<evidence type="ECO:0000256" key="3">
    <source>
        <dbReference type="ARBA" id="ARBA00022679"/>
    </source>
</evidence>
<feature type="domain" description="RdRp catalytic" evidence="9">
    <location>
        <begin position="343"/>
        <end position="491"/>
    </location>
</feature>
<keyword evidence="5" id="KW-0547">Nucleotide-binding</keyword>
<dbReference type="InterPro" id="IPR005093">
    <property type="entry name" value="RNArep_beta"/>
</dbReference>
<evidence type="ECO:0000259" key="9">
    <source>
        <dbReference type="PROSITE" id="PS50522"/>
    </source>
</evidence>
<name>A0ABY3SSE1_9VIRU</name>
<keyword evidence="6" id="KW-0693">Viral RNA replication</keyword>
<reference evidence="10 11" key="1">
    <citation type="journal article" date="2022" name="Nat. Microbiol.">
        <title>RNA viromes from terrestrial sites across China expand environmental viral diversity.</title>
        <authorList>
            <person name="Chiapello M."/>
            <person name="Rodriguez-Romero J."/>
            <person name="Ayllon M.A."/>
            <person name="Turina M."/>
        </authorList>
    </citation>
    <scope>NUCLEOTIDE SEQUENCE [LARGE SCALE GENOMIC DNA]</scope>
    <source>
        <strain evidence="10">154-k141_396282</strain>
    </source>
</reference>
<dbReference type="InterPro" id="IPR007096">
    <property type="entry name" value="RNA-dir_Rpol_cat_phage"/>
</dbReference>
<evidence type="ECO:0000313" key="10">
    <source>
        <dbReference type="EMBL" id="UJQ85575.1"/>
    </source>
</evidence>
<dbReference type="EC" id="2.7.7.48" evidence="1"/>
<dbReference type="PROSITE" id="PS50522">
    <property type="entry name" value="RDRP_PHAGE"/>
    <property type="match status" value="1"/>
</dbReference>
<evidence type="ECO:0000256" key="5">
    <source>
        <dbReference type="ARBA" id="ARBA00022741"/>
    </source>
</evidence>
<proteinExistence type="predicted"/>
<evidence type="ECO:0000313" key="11">
    <source>
        <dbReference type="Proteomes" id="UP001058503"/>
    </source>
</evidence>
<keyword evidence="4" id="KW-0548">Nucleotidyltransferase</keyword>
<keyword evidence="3" id="KW-0808">Transferase</keyword>
<keyword evidence="11" id="KW-1185">Reference proteome</keyword>
<evidence type="ECO:0000256" key="4">
    <source>
        <dbReference type="ARBA" id="ARBA00022695"/>
    </source>
</evidence>
<evidence type="ECO:0000256" key="1">
    <source>
        <dbReference type="ARBA" id="ARBA00012494"/>
    </source>
</evidence>
<evidence type="ECO:0000256" key="6">
    <source>
        <dbReference type="ARBA" id="ARBA00022953"/>
    </source>
</evidence>
<accession>A0ABY3SSE1</accession>
<keyword evidence="2" id="KW-0696">RNA-directed RNA polymerase</keyword>
<dbReference type="EMBL" id="MZ679710">
    <property type="protein sequence ID" value="UJQ85575.1"/>
    <property type="molecule type" value="Genomic_RNA"/>
</dbReference>
<evidence type="ECO:0000256" key="7">
    <source>
        <dbReference type="ARBA" id="ARBA00030248"/>
    </source>
</evidence>
<protein>
    <recommendedName>
        <fullName evidence="1">RNA-directed RNA polymerase</fullName>
        <ecNumber evidence="1">2.7.7.48</ecNumber>
    </recommendedName>
    <alternativeName>
        <fullName evidence="7">RNA replicase beta chain</fullName>
    </alternativeName>
</protein>
<evidence type="ECO:0000256" key="8">
    <source>
        <dbReference type="ARBA" id="ARBA00048744"/>
    </source>
</evidence>
<evidence type="ECO:0000256" key="2">
    <source>
        <dbReference type="ARBA" id="ARBA00022484"/>
    </source>
</evidence>
<sequence length="656" mass="73795">MEVESYARYLLGIYSAMLVDIAVEYPYLRVDCSRDYKRLLSAVNARGLPFIMVDLPAMAKHFDICLDQSHLTPSSLAHQGPWKKGSPIPRLFKGLMIRVFDSSGVLRVDPDKRCIFLLRSLYLLGKRFRMQCPDSSTWKQVDEFVETDRAIRPPSLDWDRCRIDFGAIGTITLCDSDGPLFPRPHIEGRDPFSILLNRALWGVQYSADVVSSELGEFIPTEWRTKHGPGAVSDLASSGTKYHFKHWPEKLSRVFDFPTFGLHNLKAEILGYAESRLHPRPLEHEVAAKLIAVPKTLSAPRLIASEPVCHQWCQQAILDYLVTRVRQSSISSSVSFSSQKGNADLALESSHSQSHWTIDLSSASDRISCWLIERVFRRNPSALEAFMSVRTRFIFNGIDKKHAKLIRLRKFSTMGSALTFPVQTILFTTIAIGCVLALRGLPLSPKSIRMISKEVRVYGDDIIVPIDAGLLVSAVLEHLGLRVNRNKTFGTGKFRESCGCDAFDGYDVTKVSVLSMPKVSRPESIMSAVDTHNNFLLKGLYETAAFIKSTVDRMGVFSIPTVAVGSGVFGWHSFNGFESGRLKRRYNPDLQRLEYSVHTLLSKSVRTSIEDDSTLLQYFTEVCKPPISHEERLGVASRPTNKLVRRWVPWEALAFTG</sequence>
<comment type="catalytic activity">
    <reaction evidence="8">
        <text>RNA(n) + a ribonucleoside 5'-triphosphate = RNA(n+1) + diphosphate</text>
        <dbReference type="Rhea" id="RHEA:21248"/>
        <dbReference type="Rhea" id="RHEA-COMP:14527"/>
        <dbReference type="Rhea" id="RHEA-COMP:17342"/>
        <dbReference type="ChEBI" id="CHEBI:33019"/>
        <dbReference type="ChEBI" id="CHEBI:61557"/>
        <dbReference type="ChEBI" id="CHEBI:140395"/>
        <dbReference type="EC" id="2.7.7.48"/>
    </reaction>
</comment>
<organism evidence="10 11">
    <name type="scientific">Leviviridae sp</name>
    <dbReference type="NCBI Taxonomy" id="2027243"/>
    <lineage>
        <taxon>Viruses</taxon>
        <taxon>Riboviria</taxon>
        <taxon>Orthornavirae</taxon>
        <taxon>Lenarviricota</taxon>
        <taxon>Leviviricetes</taxon>
        <taxon>Norzivirales</taxon>
        <taxon>Fiersviridae</taxon>
    </lineage>
</organism>
<dbReference type="Pfam" id="PF03431">
    <property type="entry name" value="RNA_replicase_B"/>
    <property type="match status" value="1"/>
</dbReference>
<dbReference type="Proteomes" id="UP001058503">
    <property type="component" value="Segment"/>
</dbReference>